<accession>A0A6B3BQG4</accession>
<dbReference type="InterPro" id="IPR013783">
    <property type="entry name" value="Ig-like_fold"/>
</dbReference>
<dbReference type="PANTHER" id="PTHR43002">
    <property type="entry name" value="GLYCOGEN DEBRANCHING ENZYME"/>
    <property type="match status" value="1"/>
</dbReference>
<dbReference type="InterPro" id="IPR024561">
    <property type="entry name" value="Pullul_strch_C"/>
</dbReference>
<dbReference type="InterPro" id="IPR013784">
    <property type="entry name" value="Carb-bd-like_fold"/>
</dbReference>
<dbReference type="CDD" id="cd10315">
    <property type="entry name" value="CBM41_pullulanase"/>
    <property type="match status" value="2"/>
</dbReference>
<evidence type="ECO:0000256" key="2">
    <source>
        <dbReference type="ARBA" id="ARBA00008061"/>
    </source>
</evidence>
<evidence type="ECO:0000256" key="5">
    <source>
        <dbReference type="ARBA" id="ARBA00022729"/>
    </source>
</evidence>
<evidence type="ECO:0000313" key="15">
    <source>
        <dbReference type="EMBL" id="NEC86595.1"/>
    </source>
</evidence>
<dbReference type="EC" id="3.2.1.41" evidence="10"/>
<organism evidence="15">
    <name type="scientific">Streptomyces sp. SID12501</name>
    <dbReference type="NCBI Taxonomy" id="2706042"/>
    <lineage>
        <taxon>Bacteria</taxon>
        <taxon>Bacillati</taxon>
        <taxon>Actinomycetota</taxon>
        <taxon>Actinomycetes</taxon>
        <taxon>Kitasatosporales</taxon>
        <taxon>Streptomycetaceae</taxon>
        <taxon>Streptomyces</taxon>
    </lineage>
</organism>
<dbReference type="Gene3D" id="3.20.20.80">
    <property type="entry name" value="Glycosidases"/>
    <property type="match status" value="2"/>
</dbReference>
<protein>
    <recommendedName>
        <fullName evidence="4">Alpha-amylase</fullName>
        <ecNumber evidence="3">3.2.1.1</ecNumber>
        <ecNumber evidence="10">3.2.1.41</ecNumber>
    </recommendedName>
    <alternativeName>
        <fullName evidence="12">1,4-alpha-D-glucan glucanohydrolase</fullName>
    </alternativeName>
    <alternativeName>
        <fullName evidence="11">Alpha-dextrin endo-1,6-alpha-glucosidase</fullName>
    </alternativeName>
    <alternativeName>
        <fullName evidence="13">Pullulan 6-glucanohydrolase</fullName>
    </alternativeName>
</protein>
<dbReference type="SUPFAM" id="SSF81296">
    <property type="entry name" value="E set domains"/>
    <property type="match status" value="2"/>
</dbReference>
<comment type="caution">
    <text evidence="15">The sequence shown here is derived from an EMBL/GenBank/DDBJ whole genome shotgun (WGS) entry which is preliminary data.</text>
</comment>
<dbReference type="Gene3D" id="2.60.40.1130">
    <property type="entry name" value="Rab geranylgeranyltransferase alpha-subunit, insert domain"/>
    <property type="match status" value="1"/>
</dbReference>
<evidence type="ECO:0000256" key="10">
    <source>
        <dbReference type="ARBA" id="ARBA00024062"/>
    </source>
</evidence>
<dbReference type="SUPFAM" id="SSF51011">
    <property type="entry name" value="Glycosyl hydrolase domain"/>
    <property type="match status" value="2"/>
</dbReference>
<evidence type="ECO:0000256" key="13">
    <source>
        <dbReference type="ARBA" id="ARBA00031076"/>
    </source>
</evidence>
<dbReference type="CDD" id="cd11339">
    <property type="entry name" value="AmyAc_bac_CMD_like_2"/>
    <property type="match status" value="1"/>
</dbReference>
<evidence type="ECO:0000256" key="6">
    <source>
        <dbReference type="ARBA" id="ARBA00022801"/>
    </source>
</evidence>
<dbReference type="EMBL" id="JAAGLU010000009">
    <property type="protein sequence ID" value="NEC86595.1"/>
    <property type="molecule type" value="Genomic_DNA"/>
</dbReference>
<dbReference type="SMART" id="SM00642">
    <property type="entry name" value="Aamy"/>
    <property type="match status" value="1"/>
</dbReference>
<keyword evidence="7" id="KW-0106">Calcium</keyword>
<dbReference type="InterPro" id="IPR011839">
    <property type="entry name" value="Pullul_strch"/>
</dbReference>
<dbReference type="Pfam" id="PF02806">
    <property type="entry name" value="Alpha-amylase_C"/>
    <property type="match status" value="1"/>
</dbReference>
<dbReference type="InterPro" id="IPR006047">
    <property type="entry name" value="GH13_cat_dom"/>
</dbReference>
<gene>
    <name evidence="15" type="primary">pulA</name>
    <name evidence="15" type="ORF">G3I71_12385</name>
</gene>
<dbReference type="Pfam" id="PF17967">
    <property type="entry name" value="Pullulanase_N2"/>
    <property type="match status" value="1"/>
</dbReference>
<evidence type="ECO:0000256" key="9">
    <source>
        <dbReference type="ARBA" id="ARBA00023965"/>
    </source>
</evidence>
<dbReference type="GO" id="GO:0030246">
    <property type="term" value="F:carbohydrate binding"/>
    <property type="evidence" value="ECO:0007669"/>
    <property type="project" value="InterPro"/>
</dbReference>
<dbReference type="InterPro" id="IPR040671">
    <property type="entry name" value="Pullulanase_N2"/>
</dbReference>
<dbReference type="InterPro" id="IPR017853">
    <property type="entry name" value="GH"/>
</dbReference>
<dbReference type="InterPro" id="IPR005323">
    <property type="entry name" value="CBM41_pullulanase"/>
</dbReference>
<dbReference type="SUPFAM" id="SSF51445">
    <property type="entry name" value="(Trans)glycosidases"/>
    <property type="match status" value="2"/>
</dbReference>
<comment type="catalytic activity">
    <reaction evidence="9">
        <text>Hydrolysis of (1-&gt;6)-alpha-D-glucosidic linkages in pullulan, amylopectin and glycogen, and in the alpha- and beta-limit dextrins of amylopectin and glycogen.</text>
        <dbReference type="EC" id="3.2.1.41"/>
    </reaction>
</comment>
<dbReference type="Pfam" id="PF02922">
    <property type="entry name" value="CBM_48"/>
    <property type="match status" value="1"/>
</dbReference>
<dbReference type="GO" id="GO:0043169">
    <property type="term" value="F:cation binding"/>
    <property type="evidence" value="ECO:0007669"/>
    <property type="project" value="InterPro"/>
</dbReference>
<evidence type="ECO:0000256" key="7">
    <source>
        <dbReference type="ARBA" id="ARBA00022837"/>
    </source>
</evidence>
<dbReference type="Pfam" id="PF11852">
    <property type="entry name" value="Pullul_strch_C"/>
    <property type="match status" value="1"/>
</dbReference>
<dbReference type="CDD" id="cd11341">
    <property type="entry name" value="AmyAc_Pullulanase_LD-like"/>
    <property type="match status" value="1"/>
</dbReference>
<dbReference type="GO" id="GO:0004556">
    <property type="term" value="F:alpha-amylase activity"/>
    <property type="evidence" value="ECO:0007669"/>
    <property type="project" value="UniProtKB-EC"/>
</dbReference>
<reference evidence="15" key="1">
    <citation type="submission" date="2020-01" db="EMBL/GenBank/DDBJ databases">
        <title>Insect and environment-associated Actinomycetes.</title>
        <authorList>
            <person name="Currrie C."/>
            <person name="Chevrette M."/>
            <person name="Carlson C."/>
            <person name="Stubbendieck R."/>
            <person name="Wendt-Pienkowski E."/>
        </authorList>
    </citation>
    <scope>NUCLEOTIDE SEQUENCE</scope>
    <source>
        <strain evidence="15">SID12501</strain>
    </source>
</reference>
<sequence>MIPRWPSPTRRRTARSARVARATCSTRSTRTALAGRVAAVTVIALAAALVQPLAAGSAGAATPPAPPSDGKLAKTAARNDLTREQFYFVLPDRFANGSTANDRGGLTGSRLATGYDPTDKGFYQGGDLKGLTSKLDYIKGLGTTAIWMAPIFKNEPVQGTGVDASAGYHGYWITDFTQVDPHFGTNEDLETLISKAHAKGLKVFFDVITNHTADVVDYEEKSYDYLSKGAFPYLTKAGEPFDDANYADGKAEFPSVDADSFPRTPVVPAAKKNAKVPSWLNDPTMYHNRGDSTWAGESATYGDFVGLDDLWTERPEVVSGMEKIYERWVKDFDIDGFRIDTVKHVNMEFWTQWATALDAYAAKKGRDDFFMFGEVYSADTSVTSPYVTQGRLDSTLDFPFQDAARSYASQGGSAQKLASVFGDDYKYTTDKANAYEQVTFLGNHDMGRIGYFLKQDNANATDAELLAKDRLANELMFLSRGNPVVYYGDEQGFTGAGGDKDARQTMFASKVSDYLDDDELGTDRTHASDAYDTRAPLYQQISALARLRKANPALTDGVQTERYAADGPGVYAFSRTDARSGTEYVVAFNNAPEAKTATFPTGSADVAFKGIYGTGATTTSGPDKKITVTVRPGTAIVLKAAGKLDTSATEPSLTLTAPPTGATGTVNITADDGGGGQLNRVVFAAQTGNGAWQTLGSADHAPYRVTQTIAKDVAPGTPLRYKAVVIDRAGRTASAMATSTTGTPPAPEVPTASSRDYAVVHYKRADGDYTDWRLYAWGDIADGEGTTWPAGHDFVGRDAYGAFAYVKLKPGASSVSYLVIDKDGNKDVSSDRSIDVTKTGEIWAEQGKEAVLTQRPAADYPDQDTSKAVLHYHRTDGDYDGWGLHVWSGATNPTDWSKPLEPVRTDAYGAVYEVPLNAGATSLSYIIHKGDEKDLSTDQALDLKANGHEVWLLNGQEKYLLPQPAGSSAALDLTTSKAVWIDRNTVAWNGNDTAASTQLLYSRTGSITAKNGALTSTDERWLRLTESSLTDAQKARFPHLASYTAWTVDPRDRDRVREALRGQLVASQRAANGAVLAATGVQIAGVLDDVYGTAASIADLGPTFSKGRPTLSVWAPTAQSVKLDLDGTGVAMKRNDTTGVWSVTGGKSWKNKAYRYVVKVWAPSVAKVVTNHVTDPYSVALTADSERSLVVDLDDNSLAPSGWTSYSKPKAVPLHDAEIQELHVRDFSVADDTVPAKDKGTYLAFTDKDSDGSKHLRALANAGTSYVHLLPVFDIATIPEKKADQATVDCDLSSYAADSDQQQACVAKIAAKDAYNWGYDPYHYTVPEGSYASDPDGTRRTVEFRQMVKSLNSDGLRVVMDVVYNHTPASGQAKTSVLDQVVPGYYQRLLADGSVANSTCCANTAPENTMMGKLVVDSIVTWAREYKVDGFRFDLMGHHPKANILAVRKALDALTLKKDGVDGRKIILYGEGWNFGEVADDARFVQATQKNMAGTGIATFSDRARDAVRGGGPFDEDPGVQGFASGLYTDPNSSTGNGTSAEQKARLLHYQDLIKVGLSGNLAAYRFTGTDGKEVTGAQVDYNGQPAGYADAPGDALAYADAHDNESLFDALAFKLPATTSAADRARMQVLAMATATLSQGPALSQAGSDLLRSKSLDRNSYDSGDWFNAIHWNCADSTGTGTGSGSGNGFGRGLPMAADNASKWPYAKPLLTTIGVGCGQIEGASAAYRDLLRIRTTESAFSLDTAGQVQSALSFPLSGRDETPGVITMELGDLVIVFNATPQRSEQRVGPLAGTSYALHPVLRAGSDPVTKSATYDRGSGTFAVPGKTVAVFSRTS</sequence>
<dbReference type="GO" id="GO:0005975">
    <property type="term" value="P:carbohydrate metabolic process"/>
    <property type="evidence" value="ECO:0007669"/>
    <property type="project" value="InterPro"/>
</dbReference>
<dbReference type="InterPro" id="IPR014756">
    <property type="entry name" value="Ig_E-set"/>
</dbReference>
<evidence type="ECO:0000256" key="3">
    <source>
        <dbReference type="ARBA" id="ARBA00012595"/>
    </source>
</evidence>
<dbReference type="Pfam" id="PF03714">
    <property type="entry name" value="PUD"/>
    <property type="match status" value="2"/>
</dbReference>
<evidence type="ECO:0000259" key="14">
    <source>
        <dbReference type="SMART" id="SM00642"/>
    </source>
</evidence>
<comment type="catalytic activity">
    <reaction evidence="1">
        <text>Endohydrolysis of (1-&gt;4)-alpha-D-glucosidic linkages in polysaccharides containing three or more (1-&gt;4)-alpha-linked D-glucose units.</text>
        <dbReference type="EC" id="3.2.1.1"/>
    </reaction>
</comment>
<dbReference type="GO" id="GO:0051060">
    <property type="term" value="F:pullulanase activity"/>
    <property type="evidence" value="ECO:0007669"/>
    <property type="project" value="UniProtKB-EC"/>
</dbReference>
<dbReference type="RefSeq" id="WP_164314062.1">
    <property type="nucleotide sequence ID" value="NZ_JAAGLU010000009.1"/>
</dbReference>
<keyword evidence="5" id="KW-0732">Signal</keyword>
<keyword evidence="6" id="KW-0378">Hydrolase</keyword>
<proteinExistence type="inferred from homology"/>
<comment type="similarity">
    <text evidence="2">Belongs to the glycosyl hydrolase 13 family.</text>
</comment>
<evidence type="ECO:0000256" key="8">
    <source>
        <dbReference type="ARBA" id="ARBA00023295"/>
    </source>
</evidence>
<dbReference type="NCBIfam" id="TIGR02103">
    <property type="entry name" value="pullul_strch"/>
    <property type="match status" value="1"/>
</dbReference>
<dbReference type="Gene3D" id="2.60.40.1180">
    <property type="entry name" value="Golgi alpha-mannosidase II"/>
    <property type="match status" value="2"/>
</dbReference>
<dbReference type="SUPFAM" id="SSF49452">
    <property type="entry name" value="Starch-binding domain-like"/>
    <property type="match status" value="2"/>
</dbReference>
<dbReference type="InterPro" id="IPR013780">
    <property type="entry name" value="Glyco_hydro_b"/>
</dbReference>
<dbReference type="Gene3D" id="2.60.40.1110">
    <property type="match status" value="2"/>
</dbReference>
<dbReference type="Gene3D" id="2.60.40.10">
    <property type="entry name" value="Immunoglobulins"/>
    <property type="match status" value="1"/>
</dbReference>
<feature type="domain" description="Glycosyl hydrolase family 13 catalytic" evidence="14">
    <location>
        <begin position="88"/>
        <end position="548"/>
    </location>
</feature>
<dbReference type="InterPro" id="IPR004193">
    <property type="entry name" value="Glyco_hydro_13_N"/>
</dbReference>
<dbReference type="CDD" id="cd02860">
    <property type="entry name" value="E_set_Pullulanase"/>
    <property type="match status" value="1"/>
</dbReference>
<evidence type="ECO:0000256" key="1">
    <source>
        <dbReference type="ARBA" id="ARBA00000548"/>
    </source>
</evidence>
<dbReference type="EC" id="3.2.1.1" evidence="3"/>
<name>A0A6B3BQG4_9ACTN</name>
<keyword evidence="8" id="KW-0326">Glycosidase</keyword>
<evidence type="ECO:0000256" key="12">
    <source>
        <dbReference type="ARBA" id="ARBA00030238"/>
    </source>
</evidence>
<dbReference type="Pfam" id="PF00128">
    <property type="entry name" value="Alpha-amylase"/>
    <property type="match status" value="1"/>
</dbReference>
<evidence type="ECO:0000256" key="4">
    <source>
        <dbReference type="ARBA" id="ARBA00017303"/>
    </source>
</evidence>
<dbReference type="InterPro" id="IPR006048">
    <property type="entry name" value="A-amylase/branching_C"/>
</dbReference>
<evidence type="ECO:0000256" key="11">
    <source>
        <dbReference type="ARBA" id="ARBA00029618"/>
    </source>
</evidence>